<accession>A0A820V8S0</accession>
<dbReference type="SMART" id="SM00191">
    <property type="entry name" value="Int_alpha"/>
    <property type="match status" value="3"/>
</dbReference>
<dbReference type="AlphaFoldDB" id="A0A820V8S0"/>
<dbReference type="PANTHER" id="PTHR46580">
    <property type="entry name" value="SENSOR KINASE-RELATED"/>
    <property type="match status" value="1"/>
</dbReference>
<evidence type="ECO:0000313" key="5">
    <source>
        <dbReference type="Proteomes" id="UP000663862"/>
    </source>
</evidence>
<dbReference type="InterPro" id="IPR013519">
    <property type="entry name" value="Int_alpha_beta-p"/>
</dbReference>
<organism evidence="4 5">
    <name type="scientific">Rotaria socialis</name>
    <dbReference type="NCBI Taxonomy" id="392032"/>
    <lineage>
        <taxon>Eukaryota</taxon>
        <taxon>Metazoa</taxon>
        <taxon>Spiralia</taxon>
        <taxon>Gnathifera</taxon>
        <taxon>Rotifera</taxon>
        <taxon>Eurotatoria</taxon>
        <taxon>Bdelloidea</taxon>
        <taxon>Philodinida</taxon>
        <taxon>Philodinidae</taxon>
        <taxon>Rotaria</taxon>
    </lineage>
</organism>
<protein>
    <submittedName>
        <fullName evidence="4">Uncharacterized protein</fullName>
    </submittedName>
</protein>
<dbReference type="Proteomes" id="UP000663862">
    <property type="component" value="Unassembled WGS sequence"/>
</dbReference>
<dbReference type="SUPFAM" id="SSF69318">
    <property type="entry name" value="Integrin alpha N-terminal domain"/>
    <property type="match status" value="3"/>
</dbReference>
<comment type="caution">
    <text evidence="4">The sequence shown here is derived from an EMBL/GenBank/DDBJ whole genome shotgun (WGS) entry which is preliminary data.</text>
</comment>
<proteinExistence type="predicted"/>
<evidence type="ECO:0000256" key="2">
    <source>
        <dbReference type="ARBA" id="ARBA00022737"/>
    </source>
</evidence>
<evidence type="ECO:0000313" key="4">
    <source>
        <dbReference type="EMBL" id="CAF4497270.1"/>
    </source>
</evidence>
<evidence type="ECO:0000256" key="3">
    <source>
        <dbReference type="ARBA" id="ARBA00023180"/>
    </source>
</evidence>
<dbReference type="InterPro" id="IPR013517">
    <property type="entry name" value="FG-GAP"/>
</dbReference>
<reference evidence="4" key="1">
    <citation type="submission" date="2021-02" db="EMBL/GenBank/DDBJ databases">
        <authorList>
            <person name="Nowell W R."/>
        </authorList>
    </citation>
    <scope>NUCLEOTIDE SEQUENCE</scope>
</reference>
<dbReference type="Gene3D" id="2.30.30.100">
    <property type="match status" value="10"/>
</dbReference>
<name>A0A820V8S0_9BILA</name>
<dbReference type="PANTHER" id="PTHR46580:SF4">
    <property type="entry name" value="ATP_GTP-BINDING PROTEIN"/>
    <property type="match status" value="1"/>
</dbReference>
<keyword evidence="1" id="KW-0732">Signal</keyword>
<keyword evidence="3" id="KW-0325">Glycoprotein</keyword>
<dbReference type="Pfam" id="PF13517">
    <property type="entry name" value="FG-GAP_3"/>
    <property type="match status" value="6"/>
</dbReference>
<sequence>MLLGLPISQDCTMNGDAFNEIQNKTCEVNFNRTSRNPIDYKYGPRSVVIGYFNNDTWPDTAVANYDADNVAIYFGYGNGTFTSSVLYETGSDSAPCMVAVADFDNDGRTDIAVANFGINSISLLFGTENGSFVSRTPLSTASSRPIFVYASDLNNDTAVDIVTVNYGTHSISVFYGYGNGAFSEPDSYSTGYDSFPLAVVSGDFNNDHKIDLAIANYGTNTVWILFGTGIGTFVNQAVLSTNLNSHPYSIAVGHLNDDNMLDIAVTNYGNKNVGVFLGHGNGTFLDQMTYLVDPSSPYAIGIGDFNKDSLMDIVVTSNDTDNIAVFLGYGNGTFAKPKPYSTESSSSISVAIGDLNKDNRLDIVVINNDTGSISILLGYDEGFPDQMTFSAGSWSIDVVIGDFNNDKQLDVIVTNSYDNTVSILLGYGNGSFANQITFSTGNSPWGAAIGDFNNDTILDIVFANSRNKSVSILLGYGNGSFASQMTFSTNTFPWGVAVGNFNKDITLDIFVTNSADNNVSVLLGYGNGSFAYQGTYSKGSSPQGLGVVDFNNDSRMDIVVANFNNETVSVLLRKDRGALNITNTFAAATGSLLRSFFVVDVNNDTLLDIIVCNYGTDNINVLIGLGKGTFGSKITYPVGLETHPGSITVDDLNKDGQMDIIVANYETKNLVTFLGSGNENFENLGTYSARFDFAPSIIAVGNFNNDGRLEILICGYYIIKFAVSFSSLTMLSC</sequence>
<dbReference type="EMBL" id="CAJOBQ010001558">
    <property type="protein sequence ID" value="CAF4497270.1"/>
    <property type="molecule type" value="Genomic_DNA"/>
</dbReference>
<keyword evidence="2" id="KW-0677">Repeat</keyword>
<gene>
    <name evidence="4" type="ORF">TSG867_LOCUS20793</name>
</gene>
<dbReference type="InterPro" id="IPR028994">
    <property type="entry name" value="Integrin_alpha_N"/>
</dbReference>
<evidence type="ECO:0000256" key="1">
    <source>
        <dbReference type="ARBA" id="ARBA00022729"/>
    </source>
</evidence>